<sequence length="579" mass="65849">MSCQRMELNLGFDLAHCYRYVSRVCVADSGCSAMRDNDVDIDVNATPMQHVTRRARPHAPSNYHHSRLHVGARIARDDIDQVRISSDQPTVIGDDGRRTYRLRKHGNKPLPLPEIMDPIYLQARHKSKQRKARPPTEEELTPFQRKLAFSPYARALATSVRQCRLTQACLPQHFLARFTITAVKSDAMESDDTPEQIRRRENDKNPARSSFLPAPLGEPREITTGPVLGTREVVEHLSKKTNWKILVKEGERGQNWDKDMPDLYLRSLRDVTLAQLELCLELGLRQDTTAKHKNVDCILLVKARDTPPVDLLEAMSQDDTTEVQSYPNGHAQHQLYEYDLTNLIPQEQVDAFLSQHDIQDGKILLSQHAETTRVAMDLERLRNYTSHIKMYTTRDSSQDMSKPINEARRPSVTLFFPTSLCYESLFTYQLATSDRHNPLRSATNMCKTTLATYPASQVIQPRSMSANLPMARSLHAESWYLVHKIIGYQLSGNICILPVPAEACIFSEPVMNTLFKRAGCRSEFGINFTNACLVHPLTYIEDLSLRNASRTINISRHPRNDGYHSSLTLLHAARSSPRA</sequence>
<protein>
    <submittedName>
        <fullName evidence="2">Uncharacterized protein</fullName>
    </submittedName>
</protein>
<dbReference type="OrthoDB" id="3363286at2759"/>
<keyword evidence="3" id="KW-1185">Reference proteome</keyword>
<feature type="region of interest" description="Disordered" evidence="1">
    <location>
        <begin position="187"/>
        <end position="224"/>
    </location>
</feature>
<proteinExistence type="predicted"/>
<reference evidence="2 3" key="1">
    <citation type="journal article" date="2012" name="PLoS Pathog.">
        <title>Diverse lifestyles and strategies of plant pathogenesis encoded in the genomes of eighteen Dothideomycetes fungi.</title>
        <authorList>
            <person name="Ohm R.A."/>
            <person name="Feau N."/>
            <person name="Henrissat B."/>
            <person name="Schoch C.L."/>
            <person name="Horwitz B.A."/>
            <person name="Barry K.W."/>
            <person name="Condon B.J."/>
            <person name="Copeland A.C."/>
            <person name="Dhillon B."/>
            <person name="Glaser F."/>
            <person name="Hesse C.N."/>
            <person name="Kosti I."/>
            <person name="LaButti K."/>
            <person name="Lindquist E.A."/>
            <person name="Lucas S."/>
            <person name="Salamov A.A."/>
            <person name="Bradshaw R.E."/>
            <person name="Ciuffetti L."/>
            <person name="Hamelin R.C."/>
            <person name="Kema G.H.J."/>
            <person name="Lawrence C."/>
            <person name="Scott J.A."/>
            <person name="Spatafora J.W."/>
            <person name="Turgeon B.G."/>
            <person name="de Wit P.J.G.M."/>
            <person name="Zhong S."/>
            <person name="Goodwin S.B."/>
            <person name="Grigoriev I.V."/>
        </authorList>
    </citation>
    <scope>NUCLEOTIDE SEQUENCE [LARGE SCALE GENOMIC DNA]</scope>
    <source>
        <strain evidence="2 3">CIRAD86</strain>
    </source>
</reference>
<dbReference type="RefSeq" id="XP_007931889.1">
    <property type="nucleotide sequence ID" value="XM_007933698.1"/>
</dbReference>
<accession>M2YKF1</accession>
<evidence type="ECO:0000313" key="3">
    <source>
        <dbReference type="Proteomes" id="UP000016932"/>
    </source>
</evidence>
<name>M2YKF1_PSEFD</name>
<dbReference type="EMBL" id="KB446564">
    <property type="protein sequence ID" value="EME78220.1"/>
    <property type="molecule type" value="Genomic_DNA"/>
</dbReference>
<organism evidence="2 3">
    <name type="scientific">Pseudocercospora fijiensis (strain CIRAD86)</name>
    <name type="common">Black leaf streak disease fungus</name>
    <name type="synonym">Mycosphaerella fijiensis</name>
    <dbReference type="NCBI Taxonomy" id="383855"/>
    <lineage>
        <taxon>Eukaryota</taxon>
        <taxon>Fungi</taxon>
        <taxon>Dikarya</taxon>
        <taxon>Ascomycota</taxon>
        <taxon>Pezizomycotina</taxon>
        <taxon>Dothideomycetes</taxon>
        <taxon>Dothideomycetidae</taxon>
        <taxon>Mycosphaerellales</taxon>
        <taxon>Mycosphaerellaceae</taxon>
        <taxon>Pseudocercospora</taxon>
    </lineage>
</organism>
<evidence type="ECO:0000256" key="1">
    <source>
        <dbReference type="SAM" id="MobiDB-lite"/>
    </source>
</evidence>
<dbReference type="eggNOG" id="ENOG502TAP9">
    <property type="taxonomic scope" value="Eukaryota"/>
</dbReference>
<feature type="compositionally biased region" description="Basic and acidic residues" evidence="1">
    <location>
        <begin position="195"/>
        <end position="206"/>
    </location>
</feature>
<evidence type="ECO:0000313" key="2">
    <source>
        <dbReference type="EMBL" id="EME78220.1"/>
    </source>
</evidence>
<gene>
    <name evidence="2" type="ORF">MYCFIDRAFT_179652</name>
</gene>
<dbReference type="HOGENOM" id="CLU_471007_0_0_1"/>
<dbReference type="VEuPathDB" id="FungiDB:MYCFIDRAFT_179652"/>
<dbReference type="KEGG" id="pfj:MYCFIDRAFT_179652"/>
<dbReference type="Proteomes" id="UP000016932">
    <property type="component" value="Unassembled WGS sequence"/>
</dbReference>
<dbReference type="AlphaFoldDB" id="M2YKF1"/>
<dbReference type="GeneID" id="19334171"/>